<evidence type="ECO:0000256" key="1">
    <source>
        <dbReference type="SAM" id="MobiDB-lite"/>
    </source>
</evidence>
<feature type="region of interest" description="Disordered" evidence="1">
    <location>
        <begin position="105"/>
        <end position="152"/>
    </location>
</feature>
<evidence type="ECO:0000313" key="2">
    <source>
        <dbReference type="EMBL" id="OIW28163.1"/>
    </source>
</evidence>
<dbReference type="OrthoDB" id="2414104at2759"/>
<name>A0A1J7ILL8_9PEZI</name>
<dbReference type="InParanoid" id="A0A1J7ILL8"/>
<protein>
    <submittedName>
        <fullName evidence="2">Uncharacterized protein</fullName>
    </submittedName>
</protein>
<reference evidence="2 3" key="1">
    <citation type="submission" date="2016-10" db="EMBL/GenBank/DDBJ databases">
        <title>Draft genome sequence of Coniochaeta ligniaria NRRL30616, a lignocellulolytic fungus for bioabatement of inhibitors in plant biomass hydrolysates.</title>
        <authorList>
            <consortium name="DOE Joint Genome Institute"/>
            <person name="Jimenez D.J."/>
            <person name="Hector R.E."/>
            <person name="Riley R."/>
            <person name="Sun H."/>
            <person name="Grigoriev I.V."/>
            <person name="Van Elsas J.D."/>
            <person name="Nichols N.N."/>
        </authorList>
    </citation>
    <scope>NUCLEOTIDE SEQUENCE [LARGE SCALE GENOMIC DNA]</scope>
    <source>
        <strain evidence="2 3">NRRL 30616</strain>
    </source>
</reference>
<feature type="compositionally biased region" description="Low complexity" evidence="1">
    <location>
        <begin position="138"/>
        <end position="148"/>
    </location>
</feature>
<accession>A0A1J7ILL8</accession>
<keyword evidence="3" id="KW-1185">Reference proteome</keyword>
<sequence>MWESHTSNPSISNDCRWTGPTGVVTDAGKVQPSLCWGGESTFCSFHFKVPYILDLVEHKPHLLAMAVRVAAARAAARVLLAPSRLSSVHSRTGCLPRAMSTVVETSSILPSTPPPPPPPSHLPQQSQSSTRPGEIEADQAAQDAAHAQRQQRAKRILQDAVAATAPRHNWTKEEIAAIYYQPLMELAFQAVRIYTPST</sequence>
<gene>
    <name evidence="2" type="ORF">CONLIGDRAFT_464768</name>
</gene>
<organism evidence="2 3">
    <name type="scientific">Coniochaeta ligniaria NRRL 30616</name>
    <dbReference type="NCBI Taxonomy" id="1408157"/>
    <lineage>
        <taxon>Eukaryota</taxon>
        <taxon>Fungi</taxon>
        <taxon>Dikarya</taxon>
        <taxon>Ascomycota</taxon>
        <taxon>Pezizomycotina</taxon>
        <taxon>Sordariomycetes</taxon>
        <taxon>Sordariomycetidae</taxon>
        <taxon>Coniochaetales</taxon>
        <taxon>Coniochaetaceae</taxon>
        <taxon>Coniochaeta</taxon>
    </lineage>
</organism>
<proteinExistence type="predicted"/>
<feature type="compositionally biased region" description="Pro residues" evidence="1">
    <location>
        <begin position="111"/>
        <end position="121"/>
    </location>
</feature>
<dbReference type="AlphaFoldDB" id="A0A1J7ILL8"/>
<evidence type="ECO:0000313" key="3">
    <source>
        <dbReference type="Proteomes" id="UP000182658"/>
    </source>
</evidence>
<dbReference type="STRING" id="1408157.A0A1J7ILL8"/>
<dbReference type="Proteomes" id="UP000182658">
    <property type="component" value="Unassembled WGS sequence"/>
</dbReference>
<dbReference type="EMBL" id="KV875099">
    <property type="protein sequence ID" value="OIW28163.1"/>
    <property type="molecule type" value="Genomic_DNA"/>
</dbReference>